<dbReference type="AlphaFoldDB" id="A0AAP0I897"/>
<proteinExistence type="predicted"/>
<gene>
    <name evidence="1" type="ORF">Sjap_018478</name>
</gene>
<keyword evidence="2" id="KW-1185">Reference proteome</keyword>
<organism evidence="1 2">
    <name type="scientific">Stephania japonica</name>
    <dbReference type="NCBI Taxonomy" id="461633"/>
    <lineage>
        <taxon>Eukaryota</taxon>
        <taxon>Viridiplantae</taxon>
        <taxon>Streptophyta</taxon>
        <taxon>Embryophyta</taxon>
        <taxon>Tracheophyta</taxon>
        <taxon>Spermatophyta</taxon>
        <taxon>Magnoliopsida</taxon>
        <taxon>Ranunculales</taxon>
        <taxon>Menispermaceae</taxon>
        <taxon>Menispermoideae</taxon>
        <taxon>Cissampelideae</taxon>
        <taxon>Stephania</taxon>
    </lineage>
</organism>
<protein>
    <submittedName>
        <fullName evidence="1">Uncharacterized protein</fullName>
    </submittedName>
</protein>
<reference evidence="1 2" key="1">
    <citation type="submission" date="2024-01" db="EMBL/GenBank/DDBJ databases">
        <title>Genome assemblies of Stephania.</title>
        <authorList>
            <person name="Yang L."/>
        </authorList>
    </citation>
    <scope>NUCLEOTIDE SEQUENCE [LARGE SCALE GENOMIC DNA]</scope>
    <source>
        <strain evidence="1">QJT</strain>
        <tissue evidence="1">Leaf</tissue>
    </source>
</reference>
<dbReference type="EMBL" id="JBBNAE010000007">
    <property type="protein sequence ID" value="KAK9110418.1"/>
    <property type="molecule type" value="Genomic_DNA"/>
</dbReference>
<evidence type="ECO:0000313" key="2">
    <source>
        <dbReference type="Proteomes" id="UP001417504"/>
    </source>
</evidence>
<dbReference type="Proteomes" id="UP001417504">
    <property type="component" value="Unassembled WGS sequence"/>
</dbReference>
<sequence>MKAELTCTNEHGTLLVLSDVGGRVIVAWVMPGKPSTSSEVSSTHINNDLTTATHEITSKRLNKIVSDLIKGCEMSTNVRGEANAVTGTRLGRHKAAHRSTGSLGASHHRDLGKVVDLCRLHHFYFSNYRLFCYVVGVAELYGIADRITMTWRGCRRSHQALA</sequence>
<name>A0AAP0I897_9MAGN</name>
<comment type="caution">
    <text evidence="1">The sequence shown here is derived from an EMBL/GenBank/DDBJ whole genome shotgun (WGS) entry which is preliminary data.</text>
</comment>
<accession>A0AAP0I897</accession>
<evidence type="ECO:0000313" key="1">
    <source>
        <dbReference type="EMBL" id="KAK9110418.1"/>
    </source>
</evidence>